<dbReference type="EMBL" id="LXWW01000075">
    <property type="protein sequence ID" value="OAO16572.1"/>
    <property type="molecule type" value="Genomic_DNA"/>
</dbReference>
<feature type="domain" description="COG4 transport protein middle alpha-helical bundle" evidence="9">
    <location>
        <begin position="166"/>
        <end position="498"/>
    </location>
</feature>
<keyword evidence="5" id="KW-0653">Protein transport</keyword>
<dbReference type="OrthoDB" id="47059at2759"/>
<evidence type="ECO:0000259" key="9">
    <source>
        <dbReference type="SMART" id="SM00762"/>
    </source>
</evidence>
<dbReference type="STRING" id="478820.A0A196SK56"/>
<dbReference type="InterPro" id="IPR013167">
    <property type="entry name" value="COG4_M"/>
</dbReference>
<dbReference type="PANTHER" id="PTHR24016:SF0">
    <property type="entry name" value="CONSERVED OLIGOMERIC GOLGI COMPLEX SUBUNIT 4"/>
    <property type="match status" value="1"/>
</dbReference>
<dbReference type="InterPro" id="IPR048682">
    <property type="entry name" value="COG4"/>
</dbReference>
<evidence type="ECO:0000256" key="7">
    <source>
        <dbReference type="ARBA" id="ARBA00023136"/>
    </source>
</evidence>
<dbReference type="Proteomes" id="UP000078348">
    <property type="component" value="Unassembled WGS sequence"/>
</dbReference>
<organism evidence="10 11">
    <name type="scientific">Blastocystis sp. subtype 1 (strain ATCC 50177 / NandII)</name>
    <dbReference type="NCBI Taxonomy" id="478820"/>
    <lineage>
        <taxon>Eukaryota</taxon>
        <taxon>Sar</taxon>
        <taxon>Stramenopiles</taxon>
        <taxon>Bigyra</taxon>
        <taxon>Opalozoa</taxon>
        <taxon>Opalinata</taxon>
        <taxon>Blastocystidae</taxon>
        <taxon>Blastocystis</taxon>
    </lineage>
</organism>
<keyword evidence="6" id="KW-0333">Golgi apparatus</keyword>
<dbReference type="GO" id="GO:0000139">
    <property type="term" value="C:Golgi membrane"/>
    <property type="evidence" value="ECO:0007669"/>
    <property type="project" value="UniProtKB-SubCell"/>
</dbReference>
<sequence>MEYLKKVETVEDITEELSKVIQEENEVERRILFNLTGSLDYYDISSNGEAVKASAIEYNEVSANLRLLGENVNKTTKCMSSISDEMKTCSEDAVRASEQIKHFNILKNHAEKSLELVTAMIDLNRSVAGIEHSLESEEYEKATDYILKYRKAILTGDINTKDASIMERSTDTLIKALTEQLTISISNKKTTQVFRYCHLLDSLGEGCLALSKLVPYLLSPLMEDYQKDYQLLAHQRSSHNIGMLVGNTLGGMFKKAVELIESLEEQTTQCFTTERYAFCYLCHSLFSFCDHQSNLILTHYDTVRDLKTVIANAKRVLQQYVLNESGVENAELASLNQILNEITLFLQHNESFTRFFAGKMGDSWSLCEEIKKDGQPAVAPHTTVPQEMAAVMAAIKQKKLLPAGNKLQSFTILQSLNHSYTTLEEVFSLYSLNRSIFNTQPDAVCHTTSLPEEAFYLFDLIISRAIGQGNIRNICTVISIIKGCIDQYLHSFMLSVIRGRKTLDVASIPSSLSKEQVSTVFIFNDLSVGFCNSFHSQLCINYTKTLGSRILDSVADAFPQTPSAIRKSCNDMTSASVGLFTNSYDFVMRRLKETVVVPMCQKMEKSLMAGDFAVKNDVKAEQQADDLIEVVMVILKTTLEPYEALLLPSTVTQLLNEVAGVFGSRLESAMVKVKYTQQGVLQLDKVIRALCNELINQGGSEIRTNFSKANHLIAILSCDDLSSAMSLSLSEKEEMSKEQVQNVMKLRVDLSH</sequence>
<reference evidence="10 11" key="1">
    <citation type="submission" date="2016-05" db="EMBL/GenBank/DDBJ databases">
        <title>Nuclear genome of Blastocystis sp. subtype 1 NandII.</title>
        <authorList>
            <person name="Gentekaki E."/>
            <person name="Curtis B."/>
            <person name="Stairs C."/>
            <person name="Eme L."/>
            <person name="Herman E."/>
            <person name="Klimes V."/>
            <person name="Arias M.C."/>
            <person name="Elias M."/>
            <person name="Hilliou F."/>
            <person name="Klute M."/>
            <person name="Malik S.-B."/>
            <person name="Pightling A."/>
            <person name="Rachubinski R."/>
            <person name="Salas D."/>
            <person name="Schlacht A."/>
            <person name="Suga H."/>
            <person name="Archibald J."/>
            <person name="Ball S.G."/>
            <person name="Clark G."/>
            <person name="Dacks J."/>
            <person name="Van Der Giezen M."/>
            <person name="Tsaousis A."/>
            <person name="Roger A."/>
        </authorList>
    </citation>
    <scope>NUCLEOTIDE SEQUENCE [LARGE SCALE GENOMIC DNA]</scope>
    <source>
        <strain evidence="11">ATCC 50177 / NandII</strain>
    </source>
</reference>
<keyword evidence="7" id="KW-0472">Membrane</keyword>
<name>A0A196SK56_BLAHN</name>
<evidence type="ECO:0000313" key="10">
    <source>
        <dbReference type="EMBL" id="OAO16572.1"/>
    </source>
</evidence>
<gene>
    <name evidence="10" type="ORF">AV274_1747</name>
</gene>
<evidence type="ECO:0000256" key="5">
    <source>
        <dbReference type="ARBA" id="ARBA00022927"/>
    </source>
</evidence>
<dbReference type="InterPro" id="IPR048680">
    <property type="entry name" value="COG4_N"/>
</dbReference>
<proteinExistence type="inferred from homology"/>
<evidence type="ECO:0000256" key="1">
    <source>
        <dbReference type="ARBA" id="ARBA00004395"/>
    </source>
</evidence>
<evidence type="ECO:0000256" key="2">
    <source>
        <dbReference type="ARBA" id="ARBA00009215"/>
    </source>
</evidence>
<dbReference type="GO" id="GO:0015031">
    <property type="term" value="P:protein transport"/>
    <property type="evidence" value="ECO:0007669"/>
    <property type="project" value="UniProtKB-KW"/>
</dbReference>
<dbReference type="Pfam" id="PF20662">
    <property type="entry name" value="COG4_C"/>
    <property type="match status" value="1"/>
</dbReference>
<dbReference type="Gene3D" id="1.20.58.1970">
    <property type="match status" value="1"/>
</dbReference>
<dbReference type="Pfam" id="PF08318">
    <property type="entry name" value="COG4_m"/>
    <property type="match status" value="1"/>
</dbReference>
<dbReference type="AlphaFoldDB" id="A0A196SK56"/>
<keyword evidence="11" id="KW-1185">Reference proteome</keyword>
<evidence type="ECO:0000256" key="8">
    <source>
        <dbReference type="ARBA" id="ARBA00031340"/>
    </source>
</evidence>
<dbReference type="PANTHER" id="PTHR24016">
    <property type="entry name" value="CONSERVED OLIGOMERIC GOLGI COMPLEX SUBUNIT 4"/>
    <property type="match status" value="1"/>
</dbReference>
<evidence type="ECO:0000256" key="3">
    <source>
        <dbReference type="ARBA" id="ARBA00020975"/>
    </source>
</evidence>
<evidence type="ECO:0000256" key="4">
    <source>
        <dbReference type="ARBA" id="ARBA00022448"/>
    </source>
</evidence>
<dbReference type="SMART" id="SM00762">
    <property type="entry name" value="Cog4"/>
    <property type="match status" value="1"/>
</dbReference>
<protein>
    <recommendedName>
        <fullName evidence="3">Conserved oligomeric Golgi complex subunit 4</fullName>
    </recommendedName>
    <alternativeName>
        <fullName evidence="8">Component of oligomeric Golgi complex 4</fullName>
    </alternativeName>
</protein>
<dbReference type="InterPro" id="IPR048684">
    <property type="entry name" value="COG4_C"/>
</dbReference>
<keyword evidence="4" id="KW-0813">Transport</keyword>
<evidence type="ECO:0000256" key="6">
    <source>
        <dbReference type="ARBA" id="ARBA00023034"/>
    </source>
</evidence>
<comment type="subcellular location">
    <subcellularLocation>
        <location evidence="1">Golgi apparatus membrane</location>
        <topology evidence="1">Peripheral membrane protein</topology>
    </subcellularLocation>
</comment>
<accession>A0A196SK56</accession>
<comment type="caution">
    <text evidence="10">The sequence shown here is derived from an EMBL/GenBank/DDBJ whole genome shotgun (WGS) entry which is preliminary data.</text>
</comment>
<comment type="similarity">
    <text evidence="2">Belongs to the COG4 family.</text>
</comment>
<dbReference type="Pfam" id="PF20663">
    <property type="entry name" value="COG4_N"/>
    <property type="match status" value="1"/>
</dbReference>
<evidence type="ECO:0000313" key="11">
    <source>
        <dbReference type="Proteomes" id="UP000078348"/>
    </source>
</evidence>